<name>A0A420VFN2_9BACI</name>
<gene>
    <name evidence="4" type="ORF">Cdeb_03277</name>
</gene>
<feature type="domain" description="ABC transporter" evidence="3">
    <location>
        <begin position="2"/>
        <end position="32"/>
    </location>
</feature>
<dbReference type="Proteomes" id="UP000286235">
    <property type="component" value="Unassembled WGS sequence"/>
</dbReference>
<dbReference type="InterPro" id="IPR003439">
    <property type="entry name" value="ABC_transporter-like_ATP-bd"/>
</dbReference>
<comment type="similarity">
    <text evidence="1">Belongs to the ABC transporter superfamily.</text>
</comment>
<reference evidence="4 5" key="1">
    <citation type="submission" date="2013-12" db="EMBL/GenBank/DDBJ databases">
        <title>Genome and proteome characterization of Caldibacillus debilis GB1 derived from a cellulolytic aero-tolerant co-culture.</title>
        <authorList>
            <person name="Wushke S.T."/>
            <person name="Zhang X."/>
            <person name="Fristensky B."/>
            <person name="Wilkins J.A."/>
            <person name="Levin D.B."/>
            <person name="Sparling R."/>
        </authorList>
    </citation>
    <scope>NUCLEOTIDE SEQUENCE [LARGE SCALE GENOMIC DNA]</scope>
    <source>
        <strain evidence="4 5">GB1</strain>
    </source>
</reference>
<evidence type="ECO:0000313" key="5">
    <source>
        <dbReference type="Proteomes" id="UP000286235"/>
    </source>
</evidence>
<dbReference type="SUPFAM" id="SSF52540">
    <property type="entry name" value="P-loop containing nucleoside triphosphate hydrolases"/>
    <property type="match status" value="1"/>
</dbReference>
<protein>
    <submittedName>
        <fullName evidence="4">ABC-type multidrug transport system, ATPase component</fullName>
    </submittedName>
</protein>
<dbReference type="GO" id="GO:0005524">
    <property type="term" value="F:ATP binding"/>
    <property type="evidence" value="ECO:0007669"/>
    <property type="project" value="InterPro"/>
</dbReference>
<dbReference type="PANTHER" id="PTHR43335">
    <property type="entry name" value="ABC TRANSPORTER, ATP-BINDING PROTEIN"/>
    <property type="match status" value="1"/>
</dbReference>
<evidence type="ECO:0000256" key="1">
    <source>
        <dbReference type="ARBA" id="ARBA00005417"/>
    </source>
</evidence>
<evidence type="ECO:0000256" key="2">
    <source>
        <dbReference type="ARBA" id="ARBA00022448"/>
    </source>
</evidence>
<sequence length="160" mass="18189">MSELSGGMRRRVGIAQLLLDEPSVLLLDEPTAGLDIEERIRFRNLIKKLGNQHTILISSHIIEDIEFLATKISILKKGNVLFEGTPDCLKKKAEGKIWAKQIQKNELNDFIIHEDVISIYEEQKNVTIRIFSENALNDNYELAAPRLVDGYLAVIREAHP</sequence>
<dbReference type="GO" id="GO:0016887">
    <property type="term" value="F:ATP hydrolysis activity"/>
    <property type="evidence" value="ECO:0007669"/>
    <property type="project" value="InterPro"/>
</dbReference>
<dbReference type="InterPro" id="IPR027417">
    <property type="entry name" value="P-loop_NTPase"/>
</dbReference>
<dbReference type="Gene3D" id="3.40.50.300">
    <property type="entry name" value="P-loop containing nucleotide triphosphate hydrolases"/>
    <property type="match status" value="1"/>
</dbReference>
<evidence type="ECO:0000259" key="3">
    <source>
        <dbReference type="Pfam" id="PF00005"/>
    </source>
</evidence>
<dbReference type="Pfam" id="PF00005">
    <property type="entry name" value="ABC_tran"/>
    <property type="match status" value="1"/>
</dbReference>
<dbReference type="PANTHER" id="PTHR43335:SF2">
    <property type="entry name" value="ABC TRANSPORTER, ATP-BINDING PROTEIN"/>
    <property type="match status" value="1"/>
</dbReference>
<proteinExistence type="inferred from homology"/>
<organism evidence="4 5">
    <name type="scientific">Caldibacillus debilis GB1</name>
    <dbReference type="NCBI Taxonomy" id="1339248"/>
    <lineage>
        <taxon>Bacteria</taxon>
        <taxon>Bacillati</taxon>
        <taxon>Bacillota</taxon>
        <taxon>Bacilli</taxon>
        <taxon>Bacillales</taxon>
        <taxon>Bacillaceae</taxon>
        <taxon>Caldibacillus</taxon>
    </lineage>
</organism>
<accession>A0A420VFN2</accession>
<evidence type="ECO:0000313" key="4">
    <source>
        <dbReference type="EMBL" id="RKO62449.1"/>
    </source>
</evidence>
<dbReference type="AlphaFoldDB" id="A0A420VFN2"/>
<keyword evidence="5" id="KW-1185">Reference proteome</keyword>
<keyword evidence="2" id="KW-0813">Transport</keyword>
<dbReference type="EMBL" id="AZRV01000017">
    <property type="protein sequence ID" value="RKO62449.1"/>
    <property type="molecule type" value="Genomic_DNA"/>
</dbReference>
<comment type="caution">
    <text evidence="4">The sequence shown here is derived from an EMBL/GenBank/DDBJ whole genome shotgun (WGS) entry which is preliminary data.</text>
</comment>